<dbReference type="EMBL" id="VWXD01000001">
    <property type="protein sequence ID" value="NIE99364.1"/>
    <property type="molecule type" value="Genomic_DNA"/>
</dbReference>
<reference evidence="1 2" key="1">
    <citation type="journal article" date="2019" name="bioRxiv">
        <title>Bacteria contribute to plant secondary compound degradation in a generalist herbivore system.</title>
        <authorList>
            <person name="Francoeur C.B."/>
            <person name="Khadempour L."/>
            <person name="Moreira-Soto R.D."/>
            <person name="Gotting K."/>
            <person name="Book A.J."/>
            <person name="Pinto-Tomas A.A."/>
            <person name="Keefover-Ring K."/>
            <person name="Currie C.R."/>
        </authorList>
    </citation>
    <scope>NUCLEOTIDE SEQUENCE [LARGE SCALE GENOMIC DNA]</scope>
    <source>
        <strain evidence="1 2">Acro-805</strain>
    </source>
</reference>
<proteinExistence type="predicted"/>
<comment type="caution">
    <text evidence="1">The sequence shown here is derived from an EMBL/GenBank/DDBJ whole genome shotgun (WGS) entry which is preliminary data.</text>
</comment>
<name>A0ABX0QV06_9GAMM</name>
<organism evidence="1 2">
    <name type="scientific">Candidatus Pantoea formicae</name>
    <dbReference type="NCBI Taxonomy" id="2608355"/>
    <lineage>
        <taxon>Bacteria</taxon>
        <taxon>Pseudomonadati</taxon>
        <taxon>Pseudomonadota</taxon>
        <taxon>Gammaproteobacteria</taxon>
        <taxon>Enterobacterales</taxon>
        <taxon>Erwiniaceae</taxon>
        <taxon>Pantoea</taxon>
    </lineage>
</organism>
<accession>A0ABX0QV06</accession>
<evidence type="ECO:0000313" key="2">
    <source>
        <dbReference type="Proteomes" id="UP000780690"/>
    </source>
</evidence>
<dbReference type="Proteomes" id="UP000780690">
    <property type="component" value="Unassembled WGS sequence"/>
</dbReference>
<protein>
    <submittedName>
        <fullName evidence="1">Uncharacterized protein</fullName>
    </submittedName>
</protein>
<keyword evidence="2" id="KW-1185">Reference proteome</keyword>
<dbReference type="RefSeq" id="WP_167135493.1">
    <property type="nucleotide sequence ID" value="NZ_VWXD01000001.1"/>
</dbReference>
<evidence type="ECO:0000313" key="1">
    <source>
        <dbReference type="EMBL" id="NIE99364.1"/>
    </source>
</evidence>
<gene>
    <name evidence="1" type="ORF">F3J38_04630</name>
</gene>
<sequence length="127" mass="14741">MQPTSTAFTVLNVSRFPMVTLNQQAVSAGYAQQWIEEMTHLLEQGAPFVMVYDHMRAEESDADRELRSRWLIEHRKTLSQICRGMISIESDPQRCEQLAKMRKLFGISHQLVSSEPYALAWVERWLA</sequence>